<protein>
    <recommendedName>
        <fullName evidence="14">Peptidase S1A alpha-lytic prodomain domain-containing protein</fullName>
    </recommendedName>
</protein>
<feature type="domain" description="Peptidase S1A alpha-lytic prodomain" evidence="11">
    <location>
        <begin position="111"/>
        <end position="175"/>
    </location>
</feature>
<evidence type="ECO:0000256" key="8">
    <source>
        <dbReference type="PIRSR" id="PIRSR001134-2"/>
    </source>
</evidence>
<evidence type="ECO:0000259" key="10">
    <source>
        <dbReference type="Pfam" id="PF00089"/>
    </source>
</evidence>
<evidence type="ECO:0000256" key="1">
    <source>
        <dbReference type="ARBA" id="ARBA00022670"/>
    </source>
</evidence>
<evidence type="ECO:0000256" key="4">
    <source>
        <dbReference type="ARBA" id="ARBA00022825"/>
    </source>
</evidence>
<feature type="signal peptide" evidence="9">
    <location>
        <begin position="1"/>
        <end position="19"/>
    </location>
</feature>
<dbReference type="InterPro" id="IPR043504">
    <property type="entry name" value="Peptidase_S1_PA_chymotrypsin"/>
</dbReference>
<dbReference type="GO" id="GO:0005576">
    <property type="term" value="C:extracellular region"/>
    <property type="evidence" value="ECO:0007669"/>
    <property type="project" value="InterPro"/>
</dbReference>
<gene>
    <name evidence="12" type="ORF">S7711_03670</name>
</gene>
<dbReference type="GO" id="GO:0004252">
    <property type="term" value="F:serine-type endopeptidase activity"/>
    <property type="evidence" value="ECO:0007669"/>
    <property type="project" value="InterPro"/>
</dbReference>
<evidence type="ECO:0000256" key="3">
    <source>
        <dbReference type="ARBA" id="ARBA00022801"/>
    </source>
</evidence>
<dbReference type="InterPro" id="IPR001254">
    <property type="entry name" value="Trypsin_dom"/>
</dbReference>
<keyword evidence="2 9" id="KW-0732">Signal</keyword>
<feature type="active site" description="Charge relay system" evidence="7">
    <location>
        <position position="334"/>
    </location>
</feature>
<accession>A0A084B7H3</accession>
<feature type="disulfide bond" evidence="8">
    <location>
        <begin position="209"/>
        <end position="225"/>
    </location>
</feature>
<feature type="active site" description="Charge relay system" evidence="7">
    <location>
        <position position="224"/>
    </location>
</feature>
<keyword evidence="3" id="KW-0378">Hydrolase</keyword>
<keyword evidence="6 8" id="KW-1015">Disulfide bond</keyword>
<evidence type="ECO:0000313" key="12">
    <source>
        <dbReference type="EMBL" id="KEY73502.1"/>
    </source>
</evidence>
<feature type="disulfide bond" evidence="8">
    <location>
        <begin position="328"/>
        <end position="355"/>
    </location>
</feature>
<dbReference type="Gene3D" id="2.40.10.10">
    <property type="entry name" value="Trypsin-like serine proteases"/>
    <property type="match status" value="2"/>
</dbReference>
<reference evidence="12 13" key="1">
    <citation type="journal article" date="2014" name="BMC Genomics">
        <title>Comparative genome sequencing reveals chemotype-specific gene clusters in the toxigenic black mold Stachybotrys.</title>
        <authorList>
            <person name="Semeiks J."/>
            <person name="Borek D."/>
            <person name="Otwinowski Z."/>
            <person name="Grishin N.V."/>
        </authorList>
    </citation>
    <scope>NUCLEOTIDE SEQUENCE [LARGE SCALE GENOMIC DNA]</scope>
    <source>
        <strain evidence="13">CBS 109288 / IBT 7711</strain>
    </source>
</reference>
<keyword evidence="1" id="KW-0645">Protease</keyword>
<dbReference type="PIRSF" id="PIRSF001134">
    <property type="entry name" value="Streptogrisin"/>
    <property type="match status" value="1"/>
</dbReference>
<organism evidence="12 13">
    <name type="scientific">Stachybotrys chartarum (strain CBS 109288 / IBT 7711)</name>
    <name type="common">Toxic black mold</name>
    <name type="synonym">Stilbospora chartarum</name>
    <dbReference type="NCBI Taxonomy" id="1280523"/>
    <lineage>
        <taxon>Eukaryota</taxon>
        <taxon>Fungi</taxon>
        <taxon>Dikarya</taxon>
        <taxon>Ascomycota</taxon>
        <taxon>Pezizomycotina</taxon>
        <taxon>Sordariomycetes</taxon>
        <taxon>Hypocreomycetidae</taxon>
        <taxon>Hypocreales</taxon>
        <taxon>Stachybotryaceae</taxon>
        <taxon>Stachybotrys</taxon>
    </lineage>
</organism>
<feature type="domain" description="Peptidase S1" evidence="10">
    <location>
        <begin position="209"/>
        <end position="370"/>
    </location>
</feature>
<dbReference type="EMBL" id="KL647833">
    <property type="protein sequence ID" value="KEY73502.1"/>
    <property type="molecule type" value="Genomic_DNA"/>
</dbReference>
<dbReference type="HOGENOM" id="CLU_030648_2_0_1"/>
<evidence type="ECO:0000256" key="5">
    <source>
        <dbReference type="ARBA" id="ARBA00023145"/>
    </source>
</evidence>
<dbReference type="InterPro" id="IPR009003">
    <property type="entry name" value="Peptidase_S1_PA"/>
</dbReference>
<dbReference type="GO" id="GO:0006508">
    <property type="term" value="P:proteolysis"/>
    <property type="evidence" value="ECO:0007669"/>
    <property type="project" value="UniProtKB-KW"/>
</dbReference>
<dbReference type="CDD" id="cd21112">
    <property type="entry name" value="alphaLP-like"/>
    <property type="match status" value="1"/>
</dbReference>
<feature type="disulfide bond" evidence="8">
    <location>
        <begin position="292"/>
        <end position="302"/>
    </location>
</feature>
<sequence>MELTRFLAALAVFLPIVYGAPTEAVTSLHPEMLAAMKRDLGLDAAQATARVAREVAAADTIEQLRTSTGESFAGAWLSNDGTTINIGITDESLVAEVTAAGATAIVLSTNLSKLEEAKLALDNLDIEQPQTLESTESANTGIASYYVDVESNKLVLEALSGSIAHAEALAKEVGLSESEFEIRTVQELPSTFVTVSGGDTYYINRSGRCSVGFTVTTGFVTAGHCGSVGDSVSATMTGPFYGSFAGSSFPINDFGWVRTTSGNTLRGYINRYGQSDLPISGSTASSVGASVCRSGSTTGVYCGSIRAIGATVNYSQGRVTGLTQTNVCAEPGDSGGPWYSGSQAQGVTSGGSGNCASGGVTYFQPVNEILSFYGLTLVRA</sequence>
<feature type="active site" description="Charge relay system" evidence="7">
    <location>
        <position position="253"/>
    </location>
</feature>
<dbReference type="Pfam" id="PF00089">
    <property type="entry name" value="Trypsin"/>
    <property type="match status" value="1"/>
</dbReference>
<dbReference type="InterPro" id="IPR035070">
    <property type="entry name" value="Streptogrisin_prodomain"/>
</dbReference>
<evidence type="ECO:0000256" key="9">
    <source>
        <dbReference type="SAM" id="SignalP"/>
    </source>
</evidence>
<keyword evidence="13" id="KW-1185">Reference proteome</keyword>
<dbReference type="InterPro" id="IPR004236">
    <property type="entry name" value="Pept_S1_alpha_lytic"/>
</dbReference>
<proteinExistence type="predicted"/>
<dbReference type="AlphaFoldDB" id="A0A084B7H3"/>
<dbReference type="Proteomes" id="UP000028045">
    <property type="component" value="Unassembled WGS sequence"/>
</dbReference>
<evidence type="ECO:0000256" key="6">
    <source>
        <dbReference type="ARBA" id="ARBA00023157"/>
    </source>
</evidence>
<dbReference type="InterPro" id="IPR001316">
    <property type="entry name" value="Pept_S1A_streptogrisin"/>
</dbReference>
<dbReference type="SUPFAM" id="SSF50494">
    <property type="entry name" value="Trypsin-like serine proteases"/>
    <property type="match status" value="1"/>
</dbReference>
<name>A0A084B7H3_STACB</name>
<dbReference type="PRINTS" id="PR00861">
    <property type="entry name" value="ALYTICPTASE"/>
</dbReference>
<dbReference type="Pfam" id="PF02983">
    <property type="entry name" value="Pro_Al_protease"/>
    <property type="match status" value="1"/>
</dbReference>
<dbReference type="OrthoDB" id="3762657at2759"/>
<evidence type="ECO:0000256" key="7">
    <source>
        <dbReference type="PIRSR" id="PIRSR001134-1"/>
    </source>
</evidence>
<feature type="chain" id="PRO_5001771637" description="Peptidase S1A alpha-lytic prodomain domain-containing protein" evidence="9">
    <location>
        <begin position="20"/>
        <end position="380"/>
    </location>
</feature>
<dbReference type="Gene3D" id="3.30.300.50">
    <property type="match status" value="2"/>
</dbReference>
<evidence type="ECO:0000313" key="13">
    <source>
        <dbReference type="Proteomes" id="UP000028045"/>
    </source>
</evidence>
<evidence type="ECO:0000256" key="2">
    <source>
        <dbReference type="ARBA" id="ARBA00022729"/>
    </source>
</evidence>
<evidence type="ECO:0000259" key="11">
    <source>
        <dbReference type="Pfam" id="PF02983"/>
    </source>
</evidence>
<evidence type="ECO:0008006" key="14">
    <source>
        <dbReference type="Google" id="ProtNLM"/>
    </source>
</evidence>
<keyword evidence="4" id="KW-0720">Serine protease</keyword>
<keyword evidence="5" id="KW-0865">Zymogen</keyword>